<dbReference type="SUPFAM" id="SSF52058">
    <property type="entry name" value="L domain-like"/>
    <property type="match status" value="1"/>
</dbReference>
<dbReference type="InterPro" id="IPR043313">
    <property type="entry name" value="LRMDA"/>
</dbReference>
<evidence type="ECO:0000256" key="1">
    <source>
        <dbReference type="SAM" id="MobiDB-lite"/>
    </source>
</evidence>
<keyword evidence="3" id="KW-1185">Reference proteome</keyword>
<gene>
    <name evidence="2" type="ORF">OFUS_LOCUS19896</name>
</gene>
<dbReference type="Pfam" id="PF14580">
    <property type="entry name" value="LRR_9"/>
    <property type="match status" value="1"/>
</dbReference>
<comment type="caution">
    <text evidence="2">The sequence shown here is derived from an EMBL/GenBank/DDBJ whole genome shotgun (WGS) entry which is preliminary data.</text>
</comment>
<dbReference type="AlphaFoldDB" id="A0A8J1U9P1"/>
<sequence>VTLFKMAEQENPQRNESKEDDIVCQNGQLVCVGQDYSAIPPHIANSYGTMVTRLDLSFNRLRSLDGLEAFTSLEELVLDNNELNDTIAFPTIKRLHTLTLNKNQIRDLDPLLEQIKHHLPNVTYLSLLGNEACPNQLSSLDKDDDDYQRYRHYVLYCLPKLKFLDSTPVKCSERVEAKRIGPFLKVVKPKIDDLIDKSEDTSNTSPSQYSPLPDTSVDHGKHAGTFGKSRYIYYGKHSEGNRFIRNNDL</sequence>
<dbReference type="OrthoDB" id="272149at2759"/>
<dbReference type="InterPro" id="IPR032675">
    <property type="entry name" value="LRR_dom_sf"/>
</dbReference>
<proteinExistence type="predicted"/>
<dbReference type="Gene3D" id="3.80.10.10">
    <property type="entry name" value="Ribonuclease Inhibitor"/>
    <property type="match status" value="1"/>
</dbReference>
<dbReference type="PROSITE" id="PS51450">
    <property type="entry name" value="LRR"/>
    <property type="match status" value="2"/>
</dbReference>
<dbReference type="PANTHER" id="PTHR46282:SF2">
    <property type="entry name" value="LEUCINE-RICH MELANOCYTE DIFFERENTIATION-ASSOCIATED PROTEIN"/>
    <property type="match status" value="1"/>
</dbReference>
<dbReference type="Proteomes" id="UP000749559">
    <property type="component" value="Unassembled WGS sequence"/>
</dbReference>
<protein>
    <submittedName>
        <fullName evidence="2">Uncharacterized protein</fullName>
    </submittedName>
</protein>
<evidence type="ECO:0000313" key="3">
    <source>
        <dbReference type="Proteomes" id="UP000749559"/>
    </source>
</evidence>
<feature type="region of interest" description="Disordered" evidence="1">
    <location>
        <begin position="196"/>
        <end position="220"/>
    </location>
</feature>
<feature type="compositionally biased region" description="Polar residues" evidence="1">
    <location>
        <begin position="201"/>
        <end position="210"/>
    </location>
</feature>
<dbReference type="EMBL" id="CAIIXF020000009">
    <property type="protein sequence ID" value="CAH1795341.1"/>
    <property type="molecule type" value="Genomic_DNA"/>
</dbReference>
<dbReference type="FunFam" id="3.80.10.10:FF:000695">
    <property type="entry name" value="leucine-rich melanocyte differentiation-associated protein"/>
    <property type="match status" value="1"/>
</dbReference>
<evidence type="ECO:0000313" key="2">
    <source>
        <dbReference type="EMBL" id="CAH1795341.1"/>
    </source>
</evidence>
<accession>A0A8J1U9P1</accession>
<dbReference type="InterPro" id="IPR001611">
    <property type="entry name" value="Leu-rich_rpt"/>
</dbReference>
<organism evidence="2 3">
    <name type="scientific">Owenia fusiformis</name>
    <name type="common">Polychaete worm</name>
    <dbReference type="NCBI Taxonomy" id="6347"/>
    <lineage>
        <taxon>Eukaryota</taxon>
        <taxon>Metazoa</taxon>
        <taxon>Spiralia</taxon>
        <taxon>Lophotrochozoa</taxon>
        <taxon>Annelida</taxon>
        <taxon>Polychaeta</taxon>
        <taxon>Sedentaria</taxon>
        <taxon>Canalipalpata</taxon>
        <taxon>Sabellida</taxon>
        <taxon>Oweniida</taxon>
        <taxon>Oweniidae</taxon>
        <taxon>Owenia</taxon>
    </lineage>
</organism>
<dbReference type="PANTHER" id="PTHR46282">
    <property type="entry name" value="LEUCINE-RICH MELANOCYTE DIFFERENTIATION-ASSOCIATED PROTEIN"/>
    <property type="match status" value="1"/>
</dbReference>
<reference evidence="2" key="1">
    <citation type="submission" date="2022-03" db="EMBL/GenBank/DDBJ databases">
        <authorList>
            <person name="Martin C."/>
        </authorList>
    </citation>
    <scope>NUCLEOTIDE SEQUENCE</scope>
</reference>
<feature type="non-terminal residue" evidence="2">
    <location>
        <position position="1"/>
    </location>
</feature>
<name>A0A8J1U9P1_OWEFU</name>